<evidence type="ECO:0000313" key="3">
    <source>
        <dbReference type="EMBL" id="CEM06503.1"/>
    </source>
</evidence>
<proteinExistence type="predicted"/>
<dbReference type="InParanoid" id="A0A0G4F2Q9"/>
<evidence type="ECO:0000256" key="2">
    <source>
        <dbReference type="SAM" id="SignalP"/>
    </source>
</evidence>
<evidence type="ECO:0000256" key="1">
    <source>
        <dbReference type="SAM" id="MobiDB-lite"/>
    </source>
</evidence>
<feature type="region of interest" description="Disordered" evidence="1">
    <location>
        <begin position="54"/>
        <end position="104"/>
    </location>
</feature>
<gene>
    <name evidence="3" type="ORF">Vbra_5686</name>
</gene>
<dbReference type="Proteomes" id="UP000041254">
    <property type="component" value="Unassembled WGS sequence"/>
</dbReference>
<feature type="chain" id="PRO_5005188667" evidence="2">
    <location>
        <begin position="20"/>
        <end position="390"/>
    </location>
</feature>
<reference evidence="3 4" key="1">
    <citation type="submission" date="2014-11" db="EMBL/GenBank/DDBJ databases">
        <authorList>
            <person name="Zhu J."/>
            <person name="Qi W."/>
            <person name="Song R."/>
        </authorList>
    </citation>
    <scope>NUCLEOTIDE SEQUENCE [LARGE SCALE GENOMIC DNA]</scope>
</reference>
<organism evidence="3 4">
    <name type="scientific">Vitrella brassicaformis (strain CCMP3155)</name>
    <dbReference type="NCBI Taxonomy" id="1169540"/>
    <lineage>
        <taxon>Eukaryota</taxon>
        <taxon>Sar</taxon>
        <taxon>Alveolata</taxon>
        <taxon>Colpodellida</taxon>
        <taxon>Vitrellaceae</taxon>
        <taxon>Vitrella</taxon>
    </lineage>
</organism>
<evidence type="ECO:0000313" key="4">
    <source>
        <dbReference type="Proteomes" id="UP000041254"/>
    </source>
</evidence>
<accession>A0A0G4F2Q9</accession>
<keyword evidence="4" id="KW-1185">Reference proteome</keyword>
<protein>
    <submittedName>
        <fullName evidence="3">Uncharacterized protein</fullName>
    </submittedName>
</protein>
<keyword evidence="2" id="KW-0732">Signal</keyword>
<dbReference type="EMBL" id="CDMY01000366">
    <property type="protein sequence ID" value="CEM06503.1"/>
    <property type="molecule type" value="Genomic_DNA"/>
</dbReference>
<feature type="signal peptide" evidence="2">
    <location>
        <begin position="1"/>
        <end position="19"/>
    </location>
</feature>
<name>A0A0G4F2Q9_VITBC</name>
<dbReference type="OrthoDB" id="42361at2759"/>
<sequence length="390" mass="43666">MRQILFSVAVSLLYGAAEAHSLIASMRRRCQPSPFQSTADAAFIPPSIYHPQSLSLSPARPATRASSAASKQTAERATRRKGKAKKVKQPLPPRSLRVRTRVSQSGEELKKYETSIEKKVELQKGPDWVHPSLRWLSRATLDRLWRRVSNKEVLLTTGKWGVEATHVNSLRDLVRSHGIVKVKDNDVKQLNSTRTAIQLQKWDEGVPIDSGAEIVQVKGKFIQFALPENLTDLAGDSDLISAVAQGGAFADLIEDLTNEGVFQTLIDRLEDDGRFQREIDEWEERMAREESDKARGVKRPKGVKPAGERPDAELLAGKVGVEGWYDDLVKDLNRRRVFEELADELTANGVLSRWADDQVATRGIEATVASNLALRRKESESDNDDEDYDY</sequence>
<feature type="compositionally biased region" description="Low complexity" evidence="1">
    <location>
        <begin position="55"/>
        <end position="70"/>
    </location>
</feature>
<dbReference type="AlphaFoldDB" id="A0A0G4F2Q9"/>
<dbReference type="VEuPathDB" id="CryptoDB:Vbra_5686"/>
<feature type="compositionally biased region" description="Basic residues" evidence="1">
    <location>
        <begin position="78"/>
        <end position="88"/>
    </location>
</feature>